<evidence type="ECO:0000313" key="9">
    <source>
        <dbReference type="Proteomes" id="UP001500879"/>
    </source>
</evidence>
<dbReference type="GO" id="GO:0008168">
    <property type="term" value="F:methyltransferase activity"/>
    <property type="evidence" value="ECO:0007669"/>
    <property type="project" value="UniProtKB-KW"/>
</dbReference>
<dbReference type="InterPro" id="IPR001525">
    <property type="entry name" value="C5_MeTfrase"/>
</dbReference>
<dbReference type="InterPro" id="IPR029063">
    <property type="entry name" value="SAM-dependent_MTases_sf"/>
</dbReference>
<dbReference type="Pfam" id="PF00145">
    <property type="entry name" value="DNA_methylase"/>
    <property type="match status" value="1"/>
</dbReference>
<keyword evidence="9" id="KW-1185">Reference proteome</keyword>
<evidence type="ECO:0000313" key="8">
    <source>
        <dbReference type="EMBL" id="GAA0435570.1"/>
    </source>
</evidence>
<organism evidence="8 9">
    <name type="scientific">Streptomyces luteireticuli</name>
    <dbReference type="NCBI Taxonomy" id="173858"/>
    <lineage>
        <taxon>Bacteria</taxon>
        <taxon>Bacillati</taxon>
        <taxon>Actinomycetota</taxon>
        <taxon>Actinomycetes</taxon>
        <taxon>Kitasatosporales</taxon>
        <taxon>Streptomycetaceae</taxon>
        <taxon>Streptomyces</taxon>
    </lineage>
</organism>
<reference evidence="8 9" key="1">
    <citation type="journal article" date="2019" name="Int. J. Syst. Evol. Microbiol.">
        <title>The Global Catalogue of Microorganisms (GCM) 10K type strain sequencing project: providing services to taxonomists for standard genome sequencing and annotation.</title>
        <authorList>
            <consortium name="The Broad Institute Genomics Platform"/>
            <consortium name="The Broad Institute Genome Sequencing Center for Infectious Disease"/>
            <person name="Wu L."/>
            <person name="Ma J."/>
        </authorList>
    </citation>
    <scope>NUCLEOTIDE SEQUENCE [LARGE SCALE GENOMIC DNA]</scope>
    <source>
        <strain evidence="8 9">JCM 4788</strain>
    </source>
</reference>
<evidence type="ECO:0000256" key="4">
    <source>
        <dbReference type="ARBA" id="ARBA00022691"/>
    </source>
</evidence>
<name>A0ABN0Z7G0_9ACTN</name>
<dbReference type="SUPFAM" id="SSF53335">
    <property type="entry name" value="S-adenosyl-L-methionine-dependent methyltransferases"/>
    <property type="match status" value="1"/>
</dbReference>
<dbReference type="Gene3D" id="3.40.50.150">
    <property type="entry name" value="Vaccinia Virus protein VP39"/>
    <property type="match status" value="2"/>
</dbReference>
<dbReference type="PRINTS" id="PR00105">
    <property type="entry name" value="C5METTRFRASE"/>
</dbReference>
<dbReference type="PROSITE" id="PS51679">
    <property type="entry name" value="SAM_MT_C5"/>
    <property type="match status" value="1"/>
</dbReference>
<keyword evidence="4 6" id="KW-0949">S-adenosyl-L-methionine</keyword>
<protein>
    <recommendedName>
        <fullName evidence="1">DNA (cytosine-5-)-methyltransferase</fullName>
        <ecNumber evidence="1">2.1.1.37</ecNumber>
    </recommendedName>
</protein>
<dbReference type="RefSeq" id="WP_425543611.1">
    <property type="nucleotide sequence ID" value="NZ_BAAABX010000084.1"/>
</dbReference>
<proteinExistence type="inferred from homology"/>
<dbReference type="PANTHER" id="PTHR10629">
    <property type="entry name" value="CYTOSINE-SPECIFIC METHYLTRANSFERASE"/>
    <property type="match status" value="1"/>
</dbReference>
<evidence type="ECO:0000256" key="3">
    <source>
        <dbReference type="ARBA" id="ARBA00022679"/>
    </source>
</evidence>
<sequence>MLPTRFTSLEVCAGMGGQALGLERAGFDPVALIENDRDACATLRANRSQWRVLETDLLTFVPEDYLYDVDLMAAGLPRVKSMATIHKPEDDYERKLLRATVYLAHTVQPRALLIENVPDLATSDNFEGLRQFMRNELEHLGYKLHWNVLNAADFGVPQERKQGYLVALREEYASHFHWPEPLPGHTPTVGAVLGASMAVNGWPHADEWASLANRPAPTIVGGSKNRGGPDLGPTGSKNIWARMGVNGEAVGDSLPDADFPWLPDAGDRKLLPKLTNPQVAALQALPQDWTVCGRKTSTYRQIGHAAPPPVAEAMGRAIATALAAGLSSTS</sequence>
<dbReference type="EMBL" id="BAAABX010000084">
    <property type="protein sequence ID" value="GAA0435570.1"/>
    <property type="molecule type" value="Genomic_DNA"/>
</dbReference>
<evidence type="ECO:0000256" key="7">
    <source>
        <dbReference type="RuleBase" id="RU000416"/>
    </source>
</evidence>
<dbReference type="EC" id="2.1.1.37" evidence="1"/>
<dbReference type="PANTHER" id="PTHR10629:SF52">
    <property type="entry name" value="DNA (CYTOSINE-5)-METHYLTRANSFERASE 1"/>
    <property type="match status" value="1"/>
</dbReference>
<comment type="similarity">
    <text evidence="6 7">Belongs to the class I-like SAM-binding methyltransferase superfamily. C5-methyltransferase family.</text>
</comment>
<evidence type="ECO:0000256" key="6">
    <source>
        <dbReference type="PROSITE-ProRule" id="PRU01016"/>
    </source>
</evidence>
<dbReference type="NCBIfam" id="TIGR00675">
    <property type="entry name" value="dcm"/>
    <property type="match status" value="1"/>
</dbReference>
<keyword evidence="2 6" id="KW-0489">Methyltransferase</keyword>
<evidence type="ECO:0000256" key="5">
    <source>
        <dbReference type="ARBA" id="ARBA00022747"/>
    </source>
</evidence>
<evidence type="ECO:0000256" key="1">
    <source>
        <dbReference type="ARBA" id="ARBA00011975"/>
    </source>
</evidence>
<comment type="caution">
    <text evidence="6">Lacks conserved residue(s) required for the propagation of feature annotation.</text>
</comment>
<evidence type="ECO:0000256" key="2">
    <source>
        <dbReference type="ARBA" id="ARBA00022603"/>
    </source>
</evidence>
<dbReference type="Proteomes" id="UP001500879">
    <property type="component" value="Unassembled WGS sequence"/>
</dbReference>
<accession>A0ABN0Z7G0</accession>
<dbReference type="InterPro" id="IPR050390">
    <property type="entry name" value="C5-Methyltransferase"/>
</dbReference>
<gene>
    <name evidence="8" type="ORF">GCM10010357_66290</name>
</gene>
<keyword evidence="5" id="KW-0680">Restriction system</keyword>
<comment type="caution">
    <text evidence="8">The sequence shown here is derived from an EMBL/GenBank/DDBJ whole genome shotgun (WGS) entry which is preliminary data.</text>
</comment>
<keyword evidence="3 6" id="KW-0808">Transferase</keyword>
<dbReference type="GO" id="GO:0032259">
    <property type="term" value="P:methylation"/>
    <property type="evidence" value="ECO:0007669"/>
    <property type="project" value="UniProtKB-KW"/>
</dbReference>